<dbReference type="PROSITE" id="PS50008">
    <property type="entry name" value="PIPLC_Y_DOMAIN"/>
    <property type="match status" value="1"/>
</dbReference>
<proteinExistence type="predicted"/>
<dbReference type="SUPFAM" id="SSF56935">
    <property type="entry name" value="Porins"/>
    <property type="match status" value="1"/>
</dbReference>
<dbReference type="InterPro" id="IPR008969">
    <property type="entry name" value="CarboxyPept-like_regulatory"/>
</dbReference>
<dbReference type="AlphaFoldDB" id="A0A846MNN9"/>
<accession>A0A846MNN9</accession>
<comment type="caution">
    <text evidence="2">The sequence shown here is derived from an EMBL/GenBank/DDBJ whole genome shotgun (WGS) entry which is preliminary data.</text>
</comment>
<name>A0A846MNN9_9BACT</name>
<feature type="domain" description="PI-PLC Y-box" evidence="1">
    <location>
        <begin position="107"/>
        <end position="186"/>
    </location>
</feature>
<dbReference type="GO" id="GO:0004435">
    <property type="term" value="F:phosphatidylinositol-4,5-bisphosphate phospholipase C activity"/>
    <property type="evidence" value="ECO:0007669"/>
    <property type="project" value="InterPro"/>
</dbReference>
<dbReference type="SUPFAM" id="SSF49464">
    <property type="entry name" value="Carboxypeptidase regulatory domain-like"/>
    <property type="match status" value="1"/>
</dbReference>
<gene>
    <name evidence="2" type="ORF">FHS56_000600</name>
</gene>
<reference evidence="2 3" key="1">
    <citation type="submission" date="2020-03" db="EMBL/GenBank/DDBJ databases">
        <title>Genomic Encyclopedia of Type Strains, Phase IV (KMG-IV): sequencing the most valuable type-strain genomes for metagenomic binning, comparative biology and taxonomic classification.</title>
        <authorList>
            <person name="Goeker M."/>
        </authorList>
    </citation>
    <scope>NUCLEOTIDE SEQUENCE [LARGE SCALE GENOMIC DNA]</scope>
    <source>
        <strain evidence="2 3">DSM 5718</strain>
    </source>
</reference>
<dbReference type="EMBL" id="JAASRN010000001">
    <property type="protein sequence ID" value="NIK73114.1"/>
    <property type="molecule type" value="Genomic_DNA"/>
</dbReference>
<protein>
    <recommendedName>
        <fullName evidence="1">PI-PLC Y-box domain-containing protein</fullName>
    </recommendedName>
</protein>
<evidence type="ECO:0000259" key="1">
    <source>
        <dbReference type="PROSITE" id="PS50008"/>
    </source>
</evidence>
<organism evidence="2 3">
    <name type="scientific">Thermonema lapsum</name>
    <dbReference type="NCBI Taxonomy" id="28195"/>
    <lineage>
        <taxon>Bacteria</taxon>
        <taxon>Pseudomonadati</taxon>
        <taxon>Bacteroidota</taxon>
        <taxon>Cytophagia</taxon>
        <taxon>Cytophagales</taxon>
        <taxon>Thermonemataceae</taxon>
        <taxon>Thermonema</taxon>
    </lineage>
</organism>
<dbReference type="InterPro" id="IPR001711">
    <property type="entry name" value="PLipase_C_Pinositol-sp_Y"/>
</dbReference>
<dbReference type="GO" id="GO:0006629">
    <property type="term" value="P:lipid metabolic process"/>
    <property type="evidence" value="ECO:0007669"/>
    <property type="project" value="InterPro"/>
</dbReference>
<evidence type="ECO:0000313" key="3">
    <source>
        <dbReference type="Proteomes" id="UP000537126"/>
    </source>
</evidence>
<evidence type="ECO:0000313" key="2">
    <source>
        <dbReference type="EMBL" id="NIK73114.1"/>
    </source>
</evidence>
<keyword evidence="3" id="KW-1185">Reference proteome</keyword>
<sequence length="880" mass="101415">MKRFCPYFFTLILTICLPEALHAQRSIEGVVQDTAAQPLPYANVLLTDSTGQRIYAHSITDEAGRFMLSIADSLKHAWLEFSFYGYATRRLSLAAFEQLPPPRTVRLSEAPLQIREVKIEDRPVEIRSDTVVYDLNQFLEKQDISLEEVLRRMPGIEVLDNGTIRYKGKAINRFYVEGLNLLDANYTLASRNMRPQTVERIEVYENHQPVKMLDSMGVRSDAPAMNVILKEEFKGKADVVNTVAAGIDHRQRILGAYHGQWMRFGSSRQSLHLLKANNTGEQLAGELQRVVIGGSATWDNVFSLLQERSVYGVVKDSPPFKPQLFLYNQSASVALNGMLKNEREVEWKSKLHYSFDQSDWQPEARQRFFLPADTIDFVEPQRWQEQAHYWRAEMQAEKNLPAGFMRHYAEVQGDASAAQVLFPSQAIEQRLEQLNLQLAYAFSRMRPTAAGGAVFQQWQSRLQIGQEQLALRPGLFPQVWNGGEAYEGLDARLQPLRWMGAGLYALRIEAWDMEGSLQAGYAALNPAFERLVPEASPVDSMSWQAAQAYIQPGVSLKRTFRWGKRNELVQAFQAKPYWLHLPTEEARWLFAGETRSQWHKKIDLRNELYATFRLAREVDAETFYSPRPLLHDYRTVYVQGNRPFVSDLASVYVTYAYSDLLKGIHWRLMASGQGAFQNYQAQSRYIERLAITEMLPERVPVQQGQVEMQGGKYLSRFNASVGLHYRRSWQAILRRFNGIETRLSNQVHDWGVKLDFPLATAWRYEGQFQYTYSLLRLNEEAQPGVYQWEWYSKLHYVAGSFKGAFSVRWQHNESDGSAATLLLGDLSASWRVKRMEMGIKATNLWNVEAYRAFRLSENTLSELYYPMRPLSVLLSARWVW</sequence>
<dbReference type="GO" id="GO:0035556">
    <property type="term" value="P:intracellular signal transduction"/>
    <property type="evidence" value="ECO:0007669"/>
    <property type="project" value="InterPro"/>
</dbReference>
<dbReference type="Proteomes" id="UP000537126">
    <property type="component" value="Unassembled WGS sequence"/>
</dbReference>